<feature type="binding site" evidence="9">
    <location>
        <begin position="8"/>
        <end position="9"/>
    </location>
    <ligand>
        <name>ATP</name>
        <dbReference type="ChEBI" id="CHEBI:30616"/>
    </ligand>
</feature>
<reference evidence="11" key="1">
    <citation type="submission" date="2020-07" db="EMBL/GenBank/DDBJ databases">
        <title>Genomic analysis of a strain of Sedimentibacter Hydroxybenzoicus DSM7310.</title>
        <authorList>
            <person name="Ma S."/>
        </authorList>
    </citation>
    <scope>NUCLEOTIDE SEQUENCE</scope>
    <source>
        <strain evidence="11">DSM 7310</strain>
    </source>
</reference>
<dbReference type="Gene3D" id="3.40.50.620">
    <property type="entry name" value="HUPs"/>
    <property type="match status" value="1"/>
</dbReference>
<evidence type="ECO:0000256" key="7">
    <source>
        <dbReference type="ARBA" id="ARBA00022993"/>
    </source>
</evidence>
<comment type="catalytic activity">
    <reaction evidence="8 9">
        <text>(R)-4'-phosphopantetheine + ATP + H(+) = 3'-dephospho-CoA + diphosphate</text>
        <dbReference type="Rhea" id="RHEA:19801"/>
        <dbReference type="ChEBI" id="CHEBI:15378"/>
        <dbReference type="ChEBI" id="CHEBI:30616"/>
        <dbReference type="ChEBI" id="CHEBI:33019"/>
        <dbReference type="ChEBI" id="CHEBI:57328"/>
        <dbReference type="ChEBI" id="CHEBI:61723"/>
        <dbReference type="EC" id="2.7.7.3"/>
    </reaction>
</comment>
<evidence type="ECO:0000256" key="5">
    <source>
        <dbReference type="ARBA" id="ARBA00022840"/>
    </source>
</evidence>
<name>A0A974BKB1_SEDHY</name>
<dbReference type="HAMAP" id="MF_00151">
    <property type="entry name" value="PPAT_bact"/>
    <property type="match status" value="1"/>
</dbReference>
<feature type="binding site" evidence="9">
    <location>
        <position position="86"/>
    </location>
    <ligand>
        <name>substrate</name>
    </ligand>
</feature>
<dbReference type="NCBIfam" id="TIGR01510">
    <property type="entry name" value="coaD_prev_kdtB"/>
    <property type="match status" value="1"/>
</dbReference>
<dbReference type="EC" id="2.7.7.3" evidence="9"/>
<feature type="binding site" evidence="9">
    <location>
        <begin position="87"/>
        <end position="89"/>
    </location>
    <ligand>
        <name>ATP</name>
        <dbReference type="ChEBI" id="CHEBI:30616"/>
    </ligand>
</feature>
<dbReference type="Pfam" id="PF01467">
    <property type="entry name" value="CTP_transf_like"/>
    <property type="match status" value="1"/>
</dbReference>
<feature type="domain" description="Cytidyltransferase-like" evidence="10">
    <location>
        <begin position="4"/>
        <end position="132"/>
    </location>
</feature>
<evidence type="ECO:0000256" key="3">
    <source>
        <dbReference type="ARBA" id="ARBA00022695"/>
    </source>
</evidence>
<feature type="binding site" evidence="9">
    <location>
        <position position="16"/>
    </location>
    <ligand>
        <name>ATP</name>
        <dbReference type="ChEBI" id="CHEBI:30616"/>
    </ligand>
</feature>
<keyword evidence="5 9" id="KW-0067">ATP-binding</keyword>
<feature type="binding site" evidence="9">
    <location>
        <position position="8"/>
    </location>
    <ligand>
        <name>substrate</name>
    </ligand>
</feature>
<feature type="binding site" evidence="9">
    <location>
        <position position="40"/>
    </location>
    <ligand>
        <name>substrate</name>
    </ligand>
</feature>
<dbReference type="PRINTS" id="PR01020">
    <property type="entry name" value="LPSBIOSNTHSS"/>
</dbReference>
<dbReference type="GO" id="GO:0005737">
    <property type="term" value="C:cytoplasm"/>
    <property type="evidence" value="ECO:0007669"/>
    <property type="project" value="UniProtKB-SubCell"/>
</dbReference>
<evidence type="ECO:0000256" key="9">
    <source>
        <dbReference type="HAMAP-Rule" id="MF_00151"/>
    </source>
</evidence>
<comment type="cofactor">
    <cofactor evidence="9">
        <name>Mg(2+)</name>
        <dbReference type="ChEBI" id="CHEBI:18420"/>
    </cofactor>
</comment>
<evidence type="ECO:0000256" key="4">
    <source>
        <dbReference type="ARBA" id="ARBA00022741"/>
    </source>
</evidence>
<comment type="subunit">
    <text evidence="9">Homohexamer.</text>
</comment>
<sequence>MKVLYTGSFDPITLGHLDIINRISGKFDEVVVTVFNNTEKKYWFDIQERCNMVKGATTHLHNVTVDYTEGLVVEYCEKNNINLIVRGLRAVSDYEYELAISSINKHLNHKLETIFLVASPEYSFLSSSMIKDVAEHGGAFEDLVPINVGQEIHKKLGRI</sequence>
<keyword evidence="12" id="KW-1185">Reference proteome</keyword>
<dbReference type="InterPro" id="IPR014729">
    <property type="entry name" value="Rossmann-like_a/b/a_fold"/>
</dbReference>
<feature type="site" description="Transition state stabilizer" evidence="9">
    <location>
        <position position="16"/>
    </location>
</feature>
<dbReference type="EMBL" id="JACBNQ010000009">
    <property type="protein sequence ID" value="NYB74441.1"/>
    <property type="molecule type" value="Genomic_DNA"/>
</dbReference>
<dbReference type="PANTHER" id="PTHR21342:SF1">
    <property type="entry name" value="PHOSPHOPANTETHEINE ADENYLYLTRANSFERASE"/>
    <property type="match status" value="1"/>
</dbReference>
<comment type="function">
    <text evidence="9">Reversibly transfers an adenylyl group from ATP to 4'-phosphopantetheine, yielding dephospho-CoA (dPCoA) and pyrophosphate.</text>
</comment>
<evidence type="ECO:0000313" key="11">
    <source>
        <dbReference type="EMBL" id="NYB74441.1"/>
    </source>
</evidence>
<keyword evidence="6 9" id="KW-0460">Magnesium</keyword>
<protein>
    <recommendedName>
        <fullName evidence="9">Phosphopantetheine adenylyltransferase</fullName>
        <ecNumber evidence="9">2.7.7.3</ecNumber>
    </recommendedName>
    <alternativeName>
        <fullName evidence="9">Dephospho-CoA pyrophosphorylase</fullName>
    </alternativeName>
    <alternativeName>
        <fullName evidence="9">Pantetheine-phosphate adenylyltransferase</fullName>
        <shortName evidence="9">PPAT</shortName>
    </alternativeName>
</protein>
<comment type="similarity">
    <text evidence="9">Belongs to the bacterial CoaD family.</text>
</comment>
<feature type="binding site" evidence="9">
    <location>
        <begin position="122"/>
        <end position="128"/>
    </location>
    <ligand>
        <name>ATP</name>
        <dbReference type="ChEBI" id="CHEBI:30616"/>
    </ligand>
</feature>
<dbReference type="AlphaFoldDB" id="A0A974BKB1"/>
<dbReference type="GO" id="GO:0015937">
    <property type="term" value="P:coenzyme A biosynthetic process"/>
    <property type="evidence" value="ECO:0007669"/>
    <property type="project" value="UniProtKB-UniRule"/>
</dbReference>
<organism evidence="11 12">
    <name type="scientific">Sedimentibacter hydroxybenzoicus DSM 7310</name>
    <dbReference type="NCBI Taxonomy" id="1123245"/>
    <lineage>
        <taxon>Bacteria</taxon>
        <taxon>Bacillati</taxon>
        <taxon>Bacillota</taxon>
        <taxon>Tissierellia</taxon>
        <taxon>Sedimentibacter</taxon>
    </lineage>
</organism>
<gene>
    <name evidence="9 11" type="primary">coaD</name>
    <name evidence="11" type="ORF">HZF24_09870</name>
</gene>
<dbReference type="GO" id="GO:0005524">
    <property type="term" value="F:ATP binding"/>
    <property type="evidence" value="ECO:0007669"/>
    <property type="project" value="UniProtKB-KW"/>
</dbReference>
<keyword evidence="1 9" id="KW-0963">Cytoplasm</keyword>
<evidence type="ECO:0000256" key="1">
    <source>
        <dbReference type="ARBA" id="ARBA00022490"/>
    </source>
</evidence>
<evidence type="ECO:0000256" key="2">
    <source>
        <dbReference type="ARBA" id="ARBA00022679"/>
    </source>
</evidence>
<keyword evidence="4 9" id="KW-0547">Nucleotide-binding</keyword>
<evidence type="ECO:0000256" key="6">
    <source>
        <dbReference type="ARBA" id="ARBA00022842"/>
    </source>
</evidence>
<proteinExistence type="inferred from homology"/>
<comment type="subcellular location">
    <subcellularLocation>
        <location evidence="9">Cytoplasm</location>
    </subcellularLocation>
</comment>
<comment type="pathway">
    <text evidence="9">Cofactor biosynthesis; coenzyme A biosynthesis; CoA from (R)-pantothenate: step 4/5.</text>
</comment>
<evidence type="ECO:0000313" key="12">
    <source>
        <dbReference type="Proteomes" id="UP000611629"/>
    </source>
</evidence>
<dbReference type="InterPro" id="IPR001980">
    <property type="entry name" value="PPAT"/>
</dbReference>
<dbReference type="NCBIfam" id="TIGR00125">
    <property type="entry name" value="cyt_tran_rel"/>
    <property type="match status" value="1"/>
</dbReference>
<dbReference type="PANTHER" id="PTHR21342">
    <property type="entry name" value="PHOSPHOPANTETHEINE ADENYLYLTRANSFERASE"/>
    <property type="match status" value="1"/>
</dbReference>
<keyword evidence="3 9" id="KW-0548">Nucleotidyltransferase</keyword>
<evidence type="ECO:0000259" key="10">
    <source>
        <dbReference type="Pfam" id="PF01467"/>
    </source>
</evidence>
<dbReference type="Proteomes" id="UP000611629">
    <property type="component" value="Unassembled WGS sequence"/>
</dbReference>
<comment type="caution">
    <text evidence="11">The sequence shown here is derived from an EMBL/GenBank/DDBJ whole genome shotgun (WGS) entry which is preliminary data.</text>
</comment>
<dbReference type="CDD" id="cd02163">
    <property type="entry name" value="PPAT"/>
    <property type="match status" value="1"/>
</dbReference>
<feature type="binding site" evidence="9">
    <location>
        <position position="72"/>
    </location>
    <ligand>
        <name>substrate</name>
    </ligand>
</feature>
<keyword evidence="7 9" id="KW-0173">Coenzyme A biosynthesis</keyword>
<dbReference type="SUPFAM" id="SSF52374">
    <property type="entry name" value="Nucleotidylyl transferase"/>
    <property type="match status" value="1"/>
</dbReference>
<keyword evidence="2 9" id="KW-0808">Transferase</keyword>
<dbReference type="InterPro" id="IPR004821">
    <property type="entry name" value="Cyt_trans-like"/>
</dbReference>
<dbReference type="RefSeq" id="WP_179238132.1">
    <property type="nucleotide sequence ID" value="NZ_JACBNQ010000009.1"/>
</dbReference>
<evidence type="ECO:0000256" key="8">
    <source>
        <dbReference type="ARBA" id="ARBA00029346"/>
    </source>
</evidence>
<dbReference type="GO" id="GO:0004595">
    <property type="term" value="F:pantetheine-phosphate adenylyltransferase activity"/>
    <property type="evidence" value="ECO:0007669"/>
    <property type="project" value="UniProtKB-UniRule"/>
</dbReference>
<accession>A0A974BKB1</accession>
<feature type="binding site" evidence="9">
    <location>
        <position position="97"/>
    </location>
    <ligand>
        <name>ATP</name>
        <dbReference type="ChEBI" id="CHEBI:30616"/>
    </ligand>
</feature>